<protein>
    <submittedName>
        <fullName evidence="1">Uncharacterized protein</fullName>
    </submittedName>
</protein>
<organism evidence="1 2">
    <name type="scientific">Trichinella pseudospiralis</name>
    <name type="common">Parasitic roundworm</name>
    <dbReference type="NCBI Taxonomy" id="6337"/>
    <lineage>
        <taxon>Eukaryota</taxon>
        <taxon>Metazoa</taxon>
        <taxon>Ecdysozoa</taxon>
        <taxon>Nematoda</taxon>
        <taxon>Enoplea</taxon>
        <taxon>Dorylaimia</taxon>
        <taxon>Trichinellida</taxon>
        <taxon>Trichinellidae</taxon>
        <taxon>Trichinella</taxon>
    </lineage>
</organism>
<evidence type="ECO:0000313" key="1">
    <source>
        <dbReference type="EMBL" id="KRY83014.1"/>
    </source>
</evidence>
<evidence type="ECO:0000313" key="2">
    <source>
        <dbReference type="Proteomes" id="UP000054995"/>
    </source>
</evidence>
<sequence>MLGAWKHKQLAEETSIINAELVETSKPELLVQKRRHYSEMRKHLPEAEQLSNTDDTFNDIHFHHPQAMPNNHKAGFRFFVLLLLINLHPS</sequence>
<proteinExistence type="predicted"/>
<comment type="caution">
    <text evidence="1">The sequence shown here is derived from an EMBL/GenBank/DDBJ whole genome shotgun (WGS) entry which is preliminary data.</text>
</comment>
<accession>A0A0V1FA84</accession>
<dbReference type="EMBL" id="JYDT01000154">
    <property type="protein sequence ID" value="KRY83014.1"/>
    <property type="molecule type" value="Genomic_DNA"/>
</dbReference>
<reference evidence="1 2" key="1">
    <citation type="submission" date="2015-01" db="EMBL/GenBank/DDBJ databases">
        <title>Evolution of Trichinella species and genotypes.</title>
        <authorList>
            <person name="Korhonen P.K."/>
            <person name="Edoardo P."/>
            <person name="Giuseppe L.R."/>
            <person name="Gasser R.B."/>
        </authorList>
    </citation>
    <scope>NUCLEOTIDE SEQUENCE [LARGE SCALE GENOMIC DNA]</scope>
    <source>
        <strain evidence="1">ISS470</strain>
    </source>
</reference>
<name>A0A0V1FA84_TRIPS</name>
<gene>
    <name evidence="1" type="ORF">T4D_889</name>
</gene>
<dbReference type="Proteomes" id="UP000054995">
    <property type="component" value="Unassembled WGS sequence"/>
</dbReference>
<keyword evidence="2" id="KW-1185">Reference proteome</keyword>